<dbReference type="OrthoDB" id="510079at2759"/>
<sequence length="63" mass="6895">MKSIVPVFMAGVLGIYGLNFAVIISNGINPKATSYYLFDGYAHPLRAWLVALLGLLLEWLLGL</sequence>
<dbReference type="GO" id="GO:0006811">
    <property type="term" value="P:monoatomic ion transport"/>
    <property type="evidence" value="ECO:0007669"/>
    <property type="project" value="UniProtKB-KW"/>
</dbReference>
<dbReference type="EMBL" id="BMAC01000563">
    <property type="protein sequence ID" value="GFP99270.1"/>
    <property type="molecule type" value="Genomic_DNA"/>
</dbReference>
<name>A0A830CHT5_9LAMI</name>
<reference evidence="5" key="1">
    <citation type="submission" date="2020-07" db="EMBL/GenBank/DDBJ databases">
        <title>Ethylene signaling mediates host invasion by parasitic plants.</title>
        <authorList>
            <person name="Yoshida S."/>
        </authorList>
    </citation>
    <scope>NUCLEOTIDE SEQUENCE</scope>
    <source>
        <strain evidence="5">Okayama</strain>
    </source>
</reference>
<evidence type="ECO:0000313" key="5">
    <source>
        <dbReference type="EMBL" id="GFP99270.1"/>
    </source>
</evidence>
<feature type="transmembrane region" description="Helical" evidence="4">
    <location>
        <begin position="45"/>
        <end position="62"/>
    </location>
</feature>
<keyword evidence="2" id="KW-0813">Transport</keyword>
<comment type="caution">
    <text evidence="5">The sequence shown here is derived from an EMBL/GenBank/DDBJ whole genome shotgun (WGS) entry which is preliminary data.</text>
</comment>
<keyword evidence="4" id="KW-0812">Transmembrane</keyword>
<evidence type="ECO:0000256" key="1">
    <source>
        <dbReference type="ARBA" id="ARBA00007296"/>
    </source>
</evidence>
<keyword evidence="3" id="KW-0406">Ion transport</keyword>
<gene>
    <name evidence="5" type="ORF">PHJA_002071000</name>
</gene>
<dbReference type="AlphaFoldDB" id="A0A830CHT5"/>
<organism evidence="5 6">
    <name type="scientific">Phtheirospermum japonicum</name>
    <dbReference type="NCBI Taxonomy" id="374723"/>
    <lineage>
        <taxon>Eukaryota</taxon>
        <taxon>Viridiplantae</taxon>
        <taxon>Streptophyta</taxon>
        <taxon>Embryophyta</taxon>
        <taxon>Tracheophyta</taxon>
        <taxon>Spermatophyta</taxon>
        <taxon>Magnoliopsida</taxon>
        <taxon>eudicotyledons</taxon>
        <taxon>Gunneridae</taxon>
        <taxon>Pentapetalae</taxon>
        <taxon>asterids</taxon>
        <taxon>lamiids</taxon>
        <taxon>Lamiales</taxon>
        <taxon>Orobanchaceae</taxon>
        <taxon>Orobanchaceae incertae sedis</taxon>
        <taxon>Phtheirospermum</taxon>
    </lineage>
</organism>
<dbReference type="Gene3D" id="1.20.120.610">
    <property type="entry name" value="lithium bound rotor ring of v- atpase"/>
    <property type="match status" value="1"/>
</dbReference>
<dbReference type="PANTHER" id="PTHR10263">
    <property type="entry name" value="V-TYPE PROTON ATPASE PROTEOLIPID SUBUNIT"/>
    <property type="match status" value="1"/>
</dbReference>
<protein>
    <submittedName>
        <fullName evidence="5">V-type proton ATPase 16 kDa proteolipid subunit</fullName>
    </submittedName>
</protein>
<dbReference type="Proteomes" id="UP000653305">
    <property type="component" value="Unassembled WGS sequence"/>
</dbReference>
<keyword evidence="4" id="KW-0472">Membrane</keyword>
<feature type="transmembrane region" description="Helical" evidence="4">
    <location>
        <begin position="7"/>
        <end position="25"/>
    </location>
</feature>
<evidence type="ECO:0000313" key="6">
    <source>
        <dbReference type="Proteomes" id="UP000653305"/>
    </source>
</evidence>
<evidence type="ECO:0000256" key="2">
    <source>
        <dbReference type="ARBA" id="ARBA00022448"/>
    </source>
</evidence>
<proteinExistence type="inferred from homology"/>
<keyword evidence="6" id="KW-1185">Reference proteome</keyword>
<evidence type="ECO:0000256" key="4">
    <source>
        <dbReference type="SAM" id="Phobius"/>
    </source>
</evidence>
<keyword evidence="4" id="KW-1133">Transmembrane helix</keyword>
<evidence type="ECO:0000256" key="3">
    <source>
        <dbReference type="ARBA" id="ARBA00023065"/>
    </source>
</evidence>
<dbReference type="InterPro" id="IPR035921">
    <property type="entry name" value="F/V-ATP_Csub_sf"/>
</dbReference>
<comment type="similarity">
    <text evidence="1">Belongs to the V-ATPase proteolipid subunit family.</text>
</comment>
<accession>A0A830CHT5</accession>